<evidence type="ECO:0000313" key="2">
    <source>
        <dbReference type="EMBL" id="PLN78515.1"/>
    </source>
</evidence>
<name>A0A2J5HMW9_9EURO</name>
<protein>
    <submittedName>
        <fullName evidence="2">Uncharacterized protein</fullName>
    </submittedName>
</protein>
<organism evidence="2 3">
    <name type="scientific">Aspergillus taichungensis</name>
    <dbReference type="NCBI Taxonomy" id="482145"/>
    <lineage>
        <taxon>Eukaryota</taxon>
        <taxon>Fungi</taxon>
        <taxon>Dikarya</taxon>
        <taxon>Ascomycota</taxon>
        <taxon>Pezizomycotina</taxon>
        <taxon>Eurotiomycetes</taxon>
        <taxon>Eurotiomycetidae</taxon>
        <taxon>Eurotiales</taxon>
        <taxon>Aspergillaceae</taxon>
        <taxon>Aspergillus</taxon>
        <taxon>Aspergillus subgen. Circumdati</taxon>
    </lineage>
</organism>
<evidence type="ECO:0000256" key="1">
    <source>
        <dbReference type="SAM" id="MobiDB-lite"/>
    </source>
</evidence>
<dbReference type="Proteomes" id="UP000235023">
    <property type="component" value="Unassembled WGS sequence"/>
</dbReference>
<feature type="region of interest" description="Disordered" evidence="1">
    <location>
        <begin position="101"/>
        <end position="125"/>
    </location>
</feature>
<gene>
    <name evidence="2" type="ORF">BDW42DRAFT_174727</name>
</gene>
<accession>A0A2J5HMW9</accession>
<evidence type="ECO:0000313" key="3">
    <source>
        <dbReference type="Proteomes" id="UP000235023"/>
    </source>
</evidence>
<reference evidence="3" key="1">
    <citation type="submission" date="2017-12" db="EMBL/GenBank/DDBJ databases">
        <authorList>
            <consortium name="DOE Joint Genome Institute"/>
            <person name="Mondo S.J."/>
            <person name="Kjaerbolling I."/>
            <person name="Vesth T.C."/>
            <person name="Frisvad J.C."/>
            <person name="Nybo J.L."/>
            <person name="Theobald S."/>
            <person name="Kuo A."/>
            <person name="Bowyer P."/>
            <person name="Matsuda Y."/>
            <person name="Lyhne E.K."/>
            <person name="Kogle M.E."/>
            <person name="Clum A."/>
            <person name="Lipzen A."/>
            <person name="Salamov A."/>
            <person name="Ngan C.Y."/>
            <person name="Daum C."/>
            <person name="Chiniquy J."/>
            <person name="Barry K."/>
            <person name="LaButti K."/>
            <person name="Haridas S."/>
            <person name="Simmons B.A."/>
            <person name="Magnuson J.K."/>
            <person name="Mortensen U.H."/>
            <person name="Larsen T.O."/>
            <person name="Grigoriev I.V."/>
            <person name="Baker S.E."/>
            <person name="Andersen M.R."/>
            <person name="Nordberg H.P."/>
            <person name="Cantor M.N."/>
            <person name="Hua S.X."/>
        </authorList>
    </citation>
    <scope>NUCLEOTIDE SEQUENCE [LARGE SCALE GENOMIC DNA]</scope>
    <source>
        <strain evidence="3">IBT 19404</strain>
    </source>
</reference>
<dbReference type="EMBL" id="KZ559575">
    <property type="protein sequence ID" value="PLN78515.1"/>
    <property type="molecule type" value="Genomic_DNA"/>
</dbReference>
<dbReference type="OrthoDB" id="4222821at2759"/>
<keyword evidence="3" id="KW-1185">Reference proteome</keyword>
<dbReference type="AlphaFoldDB" id="A0A2J5HMW9"/>
<sequence>MRQRGGRRVFETCSRMGCYGLIASSKTNISQPLRLHTFRSPERLVFMTYTSISIGKNGVDEDDVSLDKPTWVHDPDLHRSSTATPADRSCDKLTLDVDYRPAHLTPGSSSKRVRNYSHPDHQRDGQTCAQELARFNERLLREARNGESTSPGPSFGQTLRHCQDFLSVLRRFRASSCGDNFDAATEWPCSPTLSPGGSSAYQNFSRLSSASPSFTSPSAPIDIPTVLSILFCYTYILQSFDDLFTPIHAAITQSSPVVPATLVGLRLDGFNLDSHPTLQLECLINISWNRLEKIENTLLGGPGYTGILPQARRGVLGDKLFAGLLDALYEPNEQGILMRGNGKREVRAKRLIREIQASLESTDL</sequence>
<proteinExistence type="predicted"/>